<feature type="compositionally biased region" description="Basic and acidic residues" evidence="1">
    <location>
        <begin position="114"/>
        <end position="125"/>
    </location>
</feature>
<proteinExistence type="predicted"/>
<keyword evidence="3" id="KW-1185">Reference proteome</keyword>
<dbReference type="Proteomes" id="UP000811609">
    <property type="component" value="Chromosome 6"/>
</dbReference>
<dbReference type="EMBL" id="CM031814">
    <property type="protein sequence ID" value="KAG6650197.1"/>
    <property type="molecule type" value="Genomic_DNA"/>
</dbReference>
<dbReference type="AlphaFoldDB" id="A0A8T1Q709"/>
<accession>A0A8T1Q709</accession>
<comment type="caution">
    <text evidence="2">The sequence shown here is derived from an EMBL/GenBank/DDBJ whole genome shotgun (WGS) entry which is preliminary data.</text>
</comment>
<evidence type="ECO:0000256" key="1">
    <source>
        <dbReference type="SAM" id="MobiDB-lite"/>
    </source>
</evidence>
<gene>
    <name evidence="2" type="ORF">CIPAW_06G025800</name>
</gene>
<evidence type="ECO:0000313" key="3">
    <source>
        <dbReference type="Proteomes" id="UP000811609"/>
    </source>
</evidence>
<reference evidence="2" key="1">
    <citation type="submission" date="2020-12" db="EMBL/GenBank/DDBJ databases">
        <title>WGS assembly of Carya illinoinensis cv. Pawnee.</title>
        <authorList>
            <person name="Platts A."/>
            <person name="Shu S."/>
            <person name="Wright S."/>
            <person name="Barry K."/>
            <person name="Edger P."/>
            <person name="Pires J.C."/>
            <person name="Schmutz J."/>
        </authorList>
    </citation>
    <scope>NUCLEOTIDE SEQUENCE</scope>
    <source>
        <tissue evidence="2">Leaf</tissue>
    </source>
</reference>
<feature type="region of interest" description="Disordered" evidence="1">
    <location>
        <begin position="106"/>
        <end position="125"/>
    </location>
</feature>
<evidence type="ECO:0000313" key="2">
    <source>
        <dbReference type="EMBL" id="KAG6650197.1"/>
    </source>
</evidence>
<organism evidence="2 3">
    <name type="scientific">Carya illinoinensis</name>
    <name type="common">Pecan</name>
    <dbReference type="NCBI Taxonomy" id="32201"/>
    <lineage>
        <taxon>Eukaryota</taxon>
        <taxon>Viridiplantae</taxon>
        <taxon>Streptophyta</taxon>
        <taxon>Embryophyta</taxon>
        <taxon>Tracheophyta</taxon>
        <taxon>Spermatophyta</taxon>
        <taxon>Magnoliopsida</taxon>
        <taxon>eudicotyledons</taxon>
        <taxon>Gunneridae</taxon>
        <taxon>Pentapetalae</taxon>
        <taxon>rosids</taxon>
        <taxon>fabids</taxon>
        <taxon>Fagales</taxon>
        <taxon>Juglandaceae</taxon>
        <taxon>Carya</taxon>
    </lineage>
</organism>
<name>A0A8T1Q709_CARIL</name>
<sequence length="125" mass="13744">MDCEINTERNGSQSDQGEAEAATGLGLGKVSGSGSMVLEVESTRGRSSFSSSSRSVVLRLIQEQRSSEAKKAEATLEPTHVAIRSSLSHDIELLLFSIVQDHSFPTKNLSKRRRDGEREREREVP</sequence>
<protein>
    <submittedName>
        <fullName evidence="2">Uncharacterized protein</fullName>
    </submittedName>
</protein>
<feature type="region of interest" description="Disordered" evidence="1">
    <location>
        <begin position="1"/>
        <end position="28"/>
    </location>
</feature>